<feature type="region of interest" description="Disordered" evidence="1">
    <location>
        <begin position="1427"/>
        <end position="1446"/>
    </location>
</feature>
<dbReference type="PANTHER" id="PTHR21583:SF8">
    <property type="entry name" value="PROTEIN ELYS"/>
    <property type="match status" value="1"/>
</dbReference>
<feature type="domain" description="ELYS beta-propeller" evidence="2">
    <location>
        <begin position="265"/>
        <end position="476"/>
    </location>
</feature>
<sequence length="1662" mass="183219">MQSVATNVCAASFDCEDLVLQPHSECQLGSASLTSSVDEEIHLPRFIFTPAGSITCVYSSSRLHCQFSSGKRFSWTPESSYKFFNSMENWPLNVATSWSIVEVAFLHSQMSTIIVLLTSPDGGGPHQSLVCLLKLNDAFIDVTRVISLRGKAHAIHVVTPNEQESSLSVPCIDQTFGGLVAIAMERGVVTLLDLCLDWQPRKPSLEPSVSVTIDQCLEAFVKHERISPYSESFEHSLINLNASRVSWNNFYYQTPGDKTIRKLPSTSVKVTLLRNVCAIKSLVVGFNFGGWQIWHLTDFQLIYTYPDLPSPPAPVVCCAFAEPSDDPRYCCYLWIGWQAPKRTHTFDASTLGRTAPEVSLFQLGFRKRTEHTQAGTEDTICDYDQLYGASKRLSACLTPLSSSATTSHWSPFGAQLQAIQPLSTNYSVNHGLRSNRLTALVWRAAPHIVRIGLFDLDQWYHAQMPSTIRSENPFFAVYDASLNASRTYPLSAHILPQTIFAFWANNYRRELRASKLCGDMTSSPDGKKSPLWSYRDLRKPLSELQLRPSTHSFDAFVPFIRDPGVVAYATLKFVSRQELALRELSAAIKSPSSSSFEANDWILEAVACSLIQEFEDPDYDIPRIMKETEDSEWLLRQALGLEFVPQDLQTQLELVEKDAEDECSSDDCVMSPRAGNKRPVAIVGGRSAKRGRHVVEKAGDHLSPTWVIIANCLLDHGMLREVKNLGGLISATDDTVDPQAFMRRWVWLRWLGRKTSFDELCCPIFSVCASSATLTSDKLSALSLCTNSLRQLAELAGSVYAAEPSSRRNPSVSAAASEAKLRVISMFAEYTRPVCLLLRLGLLPQASDTYSSSLRSRQSPLAPYDPTLIKDFLAKIQSSNGQSEPPFLTTHLLNHIFADENEETRGIWQDQEQPLKDGGSVAAFYPPRRLQSVCALWQSVDAPPPARLALLVFVLFDAIAVNAAFGNRLSAVQAVPPQASGRVQLSDGKTDDDLGPLARAAHLQEQVVSQILSLFPEDGKLLSSIQTLWLIDRFRFSEVLCSRLSPVVTGQMTSLNRLPEILPNQALLASKHCLSCGQVDLAALFTPHDSDGGGVDNTSAAGSPLLALHHARRLCSLKLVQDASSVILEAANKFRKCGRFLDFINLGLTAWEADVVFSDLRRRGDNRLLFACLVARAQYKEAYDLLKEADADISSRLSVATTQSSSSKSLSKSRLIRAMVSTITSCLPSLDHLTRFSALVNGNDEGDFSKSDDTSVEFQAPPSPPCLAVDSDSPRRGLPRLVATPKGRGLAFQPCTVERRQLAEFWDDFNLSQRVLRGENPFKTTSPTRPRITDSARNLSRNLRRMLYSASVDSPLRSRKQRVDLRLQSPYSSNTPTQKAPIEVGHRPVVQSDIDFWSKLGRMHENLGVTTASPTVSILKSRPKSPVVEVNSSPVSTSPAPSGLSFKACKEETPGVAVDDDDSEVTINPHTLHIIKENLDASTNSEAGSPPTLPPTDRLHKHLNSSVFTFSPPVRTDSSRRGASNLAKMDEVAKALCLGSYFTFSSPATYFLNKLAAAAPTSSSIQEEEGQEEEHESFGFSTLPDNEDTTECYSQVDEPSHSSPGSTSACADDISPADGDGNILDDDETESNVVQTEDGGSTDIFTPRRSKRTVKRPERYHF</sequence>
<dbReference type="InterPro" id="IPR032040">
    <property type="entry name" value="ELYS-bb"/>
</dbReference>
<feature type="compositionally biased region" description="Acidic residues" evidence="1">
    <location>
        <begin position="1566"/>
        <end position="1575"/>
    </location>
</feature>
<dbReference type="WBParaSite" id="MCU_004428-RB">
    <property type="protein sequence ID" value="MCU_004428-RB"/>
    <property type="gene ID" value="MCU_004428"/>
</dbReference>
<evidence type="ECO:0000256" key="1">
    <source>
        <dbReference type="SAM" id="MobiDB-lite"/>
    </source>
</evidence>
<reference evidence="3" key="1">
    <citation type="submission" date="2019-11" db="UniProtKB">
        <authorList>
            <consortium name="WormBaseParasite"/>
        </authorList>
    </citation>
    <scope>IDENTIFICATION</scope>
</reference>
<protein>
    <submittedName>
        <fullName evidence="3">ELYS-bb domain-containing protein</fullName>
    </submittedName>
</protein>
<feature type="region of interest" description="Disordered" evidence="1">
    <location>
        <begin position="1481"/>
        <end position="1500"/>
    </location>
</feature>
<organism evidence="3">
    <name type="scientific">Mesocestoides corti</name>
    <name type="common">Flatworm</name>
    <dbReference type="NCBI Taxonomy" id="53468"/>
    <lineage>
        <taxon>Eukaryota</taxon>
        <taxon>Metazoa</taxon>
        <taxon>Spiralia</taxon>
        <taxon>Lophotrochozoa</taxon>
        <taxon>Platyhelminthes</taxon>
        <taxon>Cestoda</taxon>
        <taxon>Eucestoda</taxon>
        <taxon>Cyclophyllidea</taxon>
        <taxon>Mesocestoididae</taxon>
        <taxon>Mesocestoides</taxon>
    </lineage>
</organism>
<evidence type="ECO:0000259" key="2">
    <source>
        <dbReference type="Pfam" id="PF16687"/>
    </source>
</evidence>
<feature type="region of interest" description="Disordered" evidence="1">
    <location>
        <begin position="1562"/>
        <end position="1662"/>
    </location>
</feature>
<dbReference type="Pfam" id="PF16687">
    <property type="entry name" value="ELYS-bb"/>
    <property type="match status" value="1"/>
</dbReference>
<accession>A0A5K3F2I0</accession>
<feature type="compositionally biased region" description="Low complexity" evidence="1">
    <location>
        <begin position="1427"/>
        <end position="1439"/>
    </location>
</feature>
<evidence type="ECO:0000313" key="3">
    <source>
        <dbReference type="WBParaSite" id="MCU_004428-RB"/>
    </source>
</evidence>
<dbReference type="PANTHER" id="PTHR21583">
    <property type="entry name" value="ELYS PROTEIN"/>
    <property type="match status" value="1"/>
</dbReference>
<name>A0A5K3F2I0_MESCO</name>
<dbReference type="InterPro" id="IPR052620">
    <property type="entry name" value="ELYS/MEL-28_NucAsmblyFactor"/>
</dbReference>
<proteinExistence type="predicted"/>